<dbReference type="EMBL" id="JAASRO010000001">
    <property type="protein sequence ID" value="NIK59579.1"/>
    <property type="molecule type" value="Genomic_DNA"/>
</dbReference>
<comment type="caution">
    <text evidence="1">The sequence shown here is derived from an EMBL/GenBank/DDBJ whole genome shotgun (WGS) entry which is preliminary data.</text>
</comment>
<proteinExistence type="predicted"/>
<gene>
    <name evidence="1" type="ORF">BJY22_005296</name>
</gene>
<accession>A0A7X5VEJ8</accession>
<keyword evidence="2" id="KW-1185">Reference proteome</keyword>
<name>A0A7X5VEJ8_9ACTN</name>
<evidence type="ECO:0000313" key="2">
    <source>
        <dbReference type="Proteomes" id="UP000555407"/>
    </source>
</evidence>
<dbReference type="RefSeq" id="WP_167211595.1">
    <property type="nucleotide sequence ID" value="NZ_JAASRO010000001.1"/>
</dbReference>
<evidence type="ECO:0000313" key="1">
    <source>
        <dbReference type="EMBL" id="NIK59579.1"/>
    </source>
</evidence>
<dbReference type="AlphaFoldDB" id="A0A7X5VEJ8"/>
<organism evidence="1 2">
    <name type="scientific">Kribbella shirazensis</name>
    <dbReference type="NCBI Taxonomy" id="1105143"/>
    <lineage>
        <taxon>Bacteria</taxon>
        <taxon>Bacillati</taxon>
        <taxon>Actinomycetota</taxon>
        <taxon>Actinomycetes</taxon>
        <taxon>Propionibacteriales</taxon>
        <taxon>Kribbellaceae</taxon>
        <taxon>Kribbella</taxon>
    </lineage>
</organism>
<sequence>MSDAVSSRLLDQRVRNRVIDVLELLGDGNAGVQDVGVAEYFNMFFDWADEPQRALSTYTATEVALLEKVLAVLLDALAATNGLNTVDEICDSGWPRRTAVVAQEAFSAMVARGRFREDVEEAEPGRD</sequence>
<reference evidence="1 2" key="1">
    <citation type="submission" date="2020-03" db="EMBL/GenBank/DDBJ databases">
        <title>Sequencing the genomes of 1000 actinobacteria strains.</title>
        <authorList>
            <person name="Klenk H.-P."/>
        </authorList>
    </citation>
    <scope>NUCLEOTIDE SEQUENCE [LARGE SCALE GENOMIC DNA]</scope>
    <source>
        <strain evidence="1 2">DSM 45490</strain>
    </source>
</reference>
<dbReference type="Proteomes" id="UP000555407">
    <property type="component" value="Unassembled WGS sequence"/>
</dbReference>
<protein>
    <submittedName>
        <fullName evidence="1">Uncharacterized protein</fullName>
    </submittedName>
</protein>